<name>A0ABS4AIL7_9PROT</name>
<sequence length="82" mass="8639">MTSTRMSEASWNALLAEAAAGNASAAQAIAAEVKARGEFAHIDTPEGRASFAEMQARLASPPDRTALSVVAAMHGDTRRVRR</sequence>
<proteinExistence type="predicted"/>
<protein>
    <submittedName>
        <fullName evidence="1">Uncharacterized protein</fullName>
    </submittedName>
</protein>
<comment type="caution">
    <text evidence="1">The sequence shown here is derived from an EMBL/GenBank/DDBJ whole genome shotgun (WGS) entry which is preliminary data.</text>
</comment>
<evidence type="ECO:0000313" key="1">
    <source>
        <dbReference type="EMBL" id="MBP0446711.1"/>
    </source>
</evidence>
<dbReference type="RefSeq" id="WP_209380982.1">
    <property type="nucleotide sequence ID" value="NZ_JAGIZB010000020.1"/>
</dbReference>
<organism evidence="1 2">
    <name type="scientific">Pararoseomonas baculiformis</name>
    <dbReference type="NCBI Taxonomy" id="2820812"/>
    <lineage>
        <taxon>Bacteria</taxon>
        <taxon>Pseudomonadati</taxon>
        <taxon>Pseudomonadota</taxon>
        <taxon>Alphaproteobacteria</taxon>
        <taxon>Acetobacterales</taxon>
        <taxon>Acetobacteraceae</taxon>
        <taxon>Pararoseomonas</taxon>
    </lineage>
</organism>
<gene>
    <name evidence="1" type="ORF">J8J14_18195</name>
</gene>
<keyword evidence="2" id="KW-1185">Reference proteome</keyword>
<dbReference type="Proteomes" id="UP000681594">
    <property type="component" value="Unassembled WGS sequence"/>
</dbReference>
<accession>A0ABS4AIL7</accession>
<evidence type="ECO:0000313" key="2">
    <source>
        <dbReference type="Proteomes" id="UP000681594"/>
    </source>
</evidence>
<reference evidence="1 2" key="1">
    <citation type="submission" date="2021-03" db="EMBL/GenBank/DDBJ databases">
        <authorList>
            <person name="So Y."/>
        </authorList>
    </citation>
    <scope>NUCLEOTIDE SEQUENCE [LARGE SCALE GENOMIC DNA]</scope>
    <source>
        <strain evidence="1 2">SSH11</strain>
    </source>
</reference>
<dbReference type="EMBL" id="JAGIZB010000020">
    <property type="protein sequence ID" value="MBP0446711.1"/>
    <property type="molecule type" value="Genomic_DNA"/>
</dbReference>